<dbReference type="PANTHER" id="PTHR43842:SF2">
    <property type="entry name" value="PROPIONYL-COA CARBOXYLASE BETA CHAIN, MITOCHONDRIAL"/>
    <property type="match status" value="1"/>
</dbReference>
<gene>
    <name evidence="5" type="primary">PCCB</name>
    <name evidence="5" type="synonym">pccB</name>
</gene>
<dbReference type="FunFam" id="3.90.226.10:FF:000017">
    <property type="entry name" value="Propionyl-CoA carboxylase subunit beta 5"/>
    <property type="match status" value="1"/>
</dbReference>
<evidence type="ECO:0000259" key="3">
    <source>
        <dbReference type="PROSITE" id="PS50980"/>
    </source>
</evidence>
<dbReference type="InterPro" id="IPR034733">
    <property type="entry name" value="AcCoA_carboxyl_beta"/>
</dbReference>
<dbReference type="InterPro" id="IPR011763">
    <property type="entry name" value="COA_CT_C"/>
</dbReference>
<accession>A0A075GPM8</accession>
<keyword evidence="5" id="KW-0808">Transferase</keyword>
<dbReference type="SUPFAM" id="SSF52096">
    <property type="entry name" value="ClpP/crotonase"/>
    <property type="match status" value="2"/>
</dbReference>
<organism evidence="5">
    <name type="scientific">uncultured marine thaumarchaeote KM3_16_G02</name>
    <dbReference type="NCBI Taxonomy" id="1456045"/>
    <lineage>
        <taxon>Archaea</taxon>
        <taxon>Nitrososphaerota</taxon>
        <taxon>environmental samples</taxon>
    </lineage>
</organism>
<dbReference type="GO" id="GO:0016740">
    <property type="term" value="F:transferase activity"/>
    <property type="evidence" value="ECO:0007669"/>
    <property type="project" value="UniProtKB-KW"/>
</dbReference>
<evidence type="ECO:0000256" key="2">
    <source>
        <dbReference type="SAM" id="MobiDB-lite"/>
    </source>
</evidence>
<evidence type="ECO:0000259" key="4">
    <source>
        <dbReference type="PROSITE" id="PS50989"/>
    </source>
</evidence>
<evidence type="ECO:0000313" key="5">
    <source>
        <dbReference type="EMBL" id="AIF04032.1"/>
    </source>
</evidence>
<dbReference type="InterPro" id="IPR011762">
    <property type="entry name" value="COA_CT_N"/>
</dbReference>
<dbReference type="Pfam" id="PF01039">
    <property type="entry name" value="Carboxyl_trans"/>
    <property type="match status" value="1"/>
</dbReference>
<dbReference type="InterPro" id="IPR051047">
    <property type="entry name" value="AccD/PCCB"/>
</dbReference>
<feature type="region of interest" description="Disordered" evidence="2">
    <location>
        <begin position="1"/>
        <end position="31"/>
    </location>
</feature>
<comment type="similarity">
    <text evidence="1">Belongs to the AccD/PCCB family.</text>
</comment>
<protein>
    <submittedName>
        <fullName evidence="5">Carboxyl transferase (PCCB, pccB)</fullName>
        <ecNumber evidence="5">6.4.1.3</ecNumber>
    </submittedName>
</protein>
<sequence>MHSDKINEYQKKNKESKQGGGQDRIKSQHEKGKLTARERIYLLLDEGSFVEIDALTTHHYHDYDMQKKKFFSDGVVGGYGTIHGRQVYVFAYDFTVLGGTLSQMGAKKITKLMDHATRNGCPIIGIADSGGARIQEGILSLDGFADIFYHNEVASGVVPQITASIGPSAGGAVYSPAMTDFVIMVEKAATMFVTGPDVVKTVLGEEVSFDELGGAMTHGTKSGVAHFVAKNEYDCMDVIKNLLSYIPQNNTQTPPQIETSDDPNRLDHNLINMIPEDSLKPYDMKPIVLSILDDNKFFEIHELFAQNIIVGFGRMNGKTVGVVANQPMYLAGALDIDSSNKAARFIRFCDSFGIPIITLVDTPGYMPGTNQEHNGIIRHGSKLLFSYCEATVPKITIVIGKAYGGAYIAMGSKNLRTDINYAWPTARIAVLGSEGAVKIMNRKELANAEDPEELKKQLVDEFTDKFANPYVAASHGTVDTVIDPAETRPMIIKALEMLTNKRDKQLPRKHGNINL</sequence>
<dbReference type="AlphaFoldDB" id="A0A075GPM8"/>
<dbReference type="PANTHER" id="PTHR43842">
    <property type="entry name" value="PROPIONYL-COA CARBOXYLASE BETA CHAIN"/>
    <property type="match status" value="1"/>
</dbReference>
<dbReference type="Gene3D" id="3.90.226.10">
    <property type="entry name" value="2-enoyl-CoA Hydratase, Chain A, domain 1"/>
    <property type="match status" value="2"/>
</dbReference>
<feature type="domain" description="CoA carboxyltransferase N-terminal" evidence="3">
    <location>
        <begin position="2"/>
        <end position="258"/>
    </location>
</feature>
<dbReference type="InterPro" id="IPR029045">
    <property type="entry name" value="ClpP/crotonase-like_dom_sf"/>
</dbReference>
<name>A0A075GPM8_9ARCH</name>
<dbReference type="PROSITE" id="PS50980">
    <property type="entry name" value="COA_CT_NTER"/>
    <property type="match status" value="1"/>
</dbReference>
<evidence type="ECO:0000256" key="1">
    <source>
        <dbReference type="ARBA" id="ARBA00006102"/>
    </source>
</evidence>
<dbReference type="PROSITE" id="PS50989">
    <property type="entry name" value="COA_CT_CTER"/>
    <property type="match status" value="1"/>
</dbReference>
<reference evidence="5" key="1">
    <citation type="journal article" date="2014" name="Genome Biol. Evol.">
        <title>Pangenome evidence for extensive interdomain horizontal transfer affecting lineage core and shell genes in uncultured planktonic thaumarchaeota and euryarchaeota.</title>
        <authorList>
            <person name="Deschamps P."/>
            <person name="Zivanovic Y."/>
            <person name="Moreira D."/>
            <person name="Rodriguez-Valera F."/>
            <person name="Lopez-Garcia P."/>
        </authorList>
    </citation>
    <scope>NUCLEOTIDE SEQUENCE</scope>
</reference>
<feature type="domain" description="CoA carboxyltransferase C-terminal" evidence="4">
    <location>
        <begin position="262"/>
        <end position="497"/>
    </location>
</feature>
<keyword evidence="5" id="KW-0436">Ligase</keyword>
<dbReference type="FunFam" id="3.90.226.10:FF:000016">
    <property type="entry name" value="Propionyl-CoA carboxylase, beta subunit"/>
    <property type="match status" value="1"/>
</dbReference>
<proteinExistence type="inferred from homology"/>
<dbReference type="GO" id="GO:0004658">
    <property type="term" value="F:propionyl-CoA carboxylase activity"/>
    <property type="evidence" value="ECO:0007669"/>
    <property type="project" value="UniProtKB-EC"/>
</dbReference>
<dbReference type="EMBL" id="KF900697">
    <property type="protein sequence ID" value="AIF04032.1"/>
    <property type="molecule type" value="Genomic_DNA"/>
</dbReference>
<dbReference type="EC" id="6.4.1.3" evidence="5"/>